<dbReference type="InterPro" id="IPR001757">
    <property type="entry name" value="P_typ_ATPase"/>
</dbReference>
<evidence type="ECO:0000313" key="15">
    <source>
        <dbReference type="Proteomes" id="UP000255297"/>
    </source>
</evidence>
<dbReference type="GO" id="GO:0043682">
    <property type="term" value="F:P-type divalent copper transporter activity"/>
    <property type="evidence" value="ECO:0007669"/>
    <property type="project" value="TreeGrafter"/>
</dbReference>
<dbReference type="EMBL" id="UGPB01000002">
    <property type="protein sequence ID" value="STY78843.1"/>
    <property type="molecule type" value="Genomic_DNA"/>
</dbReference>
<feature type="domain" description="P-type ATPase A" evidence="12">
    <location>
        <begin position="220"/>
        <end position="320"/>
    </location>
</feature>
<feature type="domain" description="Heavy metal binding" evidence="13">
    <location>
        <begin position="37"/>
        <end position="63"/>
    </location>
</feature>
<dbReference type="InterPro" id="IPR018303">
    <property type="entry name" value="ATPase_P-typ_P_site"/>
</dbReference>
<dbReference type="GO" id="GO:0055070">
    <property type="term" value="P:copper ion homeostasis"/>
    <property type="evidence" value="ECO:0007669"/>
    <property type="project" value="TreeGrafter"/>
</dbReference>
<dbReference type="NCBIfam" id="TIGR01511">
    <property type="entry name" value="ATPase-IB1_Cu"/>
    <property type="match status" value="1"/>
</dbReference>
<dbReference type="Proteomes" id="UP000255297">
    <property type="component" value="Unassembled WGS sequence"/>
</dbReference>
<dbReference type="InterPro" id="IPR036412">
    <property type="entry name" value="HAD-like_sf"/>
</dbReference>
<dbReference type="PANTHER" id="PTHR43520">
    <property type="entry name" value="ATP7, ISOFORM B"/>
    <property type="match status" value="1"/>
</dbReference>
<gene>
    <name evidence="14" type="primary">actP_3</name>
    <name evidence="14" type="ORF">NCTC11532_03103</name>
</gene>
<keyword evidence="4 11" id="KW-0812">Transmembrane</keyword>
<evidence type="ECO:0000256" key="8">
    <source>
        <dbReference type="ARBA" id="ARBA00022967"/>
    </source>
</evidence>
<feature type="transmembrane region" description="Helical" evidence="11">
    <location>
        <begin position="113"/>
        <end position="132"/>
    </location>
</feature>
<dbReference type="STRING" id="1122170.GCA_000701265_00127"/>
<dbReference type="SUPFAM" id="SSF81665">
    <property type="entry name" value="Calcium ATPase, transmembrane domain M"/>
    <property type="match status" value="1"/>
</dbReference>
<evidence type="ECO:0000256" key="9">
    <source>
        <dbReference type="ARBA" id="ARBA00022989"/>
    </source>
</evidence>
<dbReference type="InterPro" id="IPR023214">
    <property type="entry name" value="HAD_sf"/>
</dbReference>
<dbReference type="InterPro" id="IPR023298">
    <property type="entry name" value="ATPase_P-typ_TM_dom_sf"/>
</dbReference>
<dbReference type="SUPFAM" id="SSF81660">
    <property type="entry name" value="Metal cation-transporting ATPase, ATP-binding domain N"/>
    <property type="match status" value="1"/>
</dbReference>
<feature type="transmembrane region" description="Helical" evidence="11">
    <location>
        <begin position="337"/>
        <end position="359"/>
    </location>
</feature>
<dbReference type="SUPFAM" id="SSF56784">
    <property type="entry name" value="HAD-like"/>
    <property type="match status" value="1"/>
</dbReference>
<dbReference type="InterPro" id="IPR023299">
    <property type="entry name" value="ATPase_P-typ_cyto_dom_N"/>
</dbReference>
<evidence type="ECO:0000256" key="4">
    <source>
        <dbReference type="ARBA" id="ARBA00022692"/>
    </source>
</evidence>
<evidence type="ECO:0000256" key="10">
    <source>
        <dbReference type="ARBA" id="ARBA00023136"/>
    </source>
</evidence>
<dbReference type="SUPFAM" id="SSF81653">
    <property type="entry name" value="Calcium ATPase, transduction domain A"/>
    <property type="match status" value="1"/>
</dbReference>
<dbReference type="InterPro" id="IPR027256">
    <property type="entry name" value="P-typ_ATPase_IB"/>
</dbReference>
<evidence type="ECO:0000256" key="3">
    <source>
        <dbReference type="ARBA" id="ARBA00022475"/>
    </source>
</evidence>
<dbReference type="EC" id="3.6.3.4" evidence="14"/>
<dbReference type="FunFam" id="2.70.150.10:FF:000020">
    <property type="entry name" value="Copper-exporting P-type ATPase A"/>
    <property type="match status" value="1"/>
</dbReference>
<feature type="transmembrane region" description="Helical" evidence="11">
    <location>
        <begin position="365"/>
        <end position="387"/>
    </location>
</feature>
<keyword evidence="8" id="KW-1278">Translocase</keyword>
<dbReference type="GO" id="GO:0005524">
    <property type="term" value="F:ATP binding"/>
    <property type="evidence" value="ECO:0007669"/>
    <property type="project" value="UniProtKB-UniRule"/>
</dbReference>
<evidence type="ECO:0000259" key="12">
    <source>
        <dbReference type="Pfam" id="PF00122"/>
    </source>
</evidence>
<feature type="transmembrane region" description="Helical" evidence="11">
    <location>
        <begin position="184"/>
        <end position="202"/>
    </location>
</feature>
<keyword evidence="9 11" id="KW-1133">Transmembrane helix</keyword>
<sequence>MENNHQHHKGHHATHAAACCHKPHALKDSEITKSSGFYICPMHPEIRQNRPGNCPICGMALEPETVGVEEEVNAEYLDMRRRFWIALILTSPLFFLEMGGHFIVHTIPASLSTWLQLVLATPVVLWCGLPFFQRGYQSLKTRQLNMFTLIAMGIGVSWAYSMVAALVPGLFPAAFKNAEGFVDVYFEAAAVITTLVLLGQVLELKARQQTGSAIRALLSLAPESAHRIGTDGLEEEVSLDKVEVDDLLRVRPGEKVPVDGEVMEGQSYIDESMVTGEPMPVSKEVGAKAIGATMNQMGSFVMKALHVGSDTMLSRIVQMVSDAQRSRAPIARLADQVSGWFVPVVLLIAVFAFIIWALVGPQPSLSYGLIAAVSVLIIACPCALGLATPMSIMIGVGQGARAGVLIKNAQALEEMEKVNVLVVDKTGTLTQGRPVLTRIVTDEAFNENEVLTMAASVEHQSEHPLAQAIVAGAKKQQLSFTGVAQFNAPTGKGVTGVVDGHQVVIGSLRFMQESGIKDNSELIKKADEARAQGTTVVFVAVDGVMAAILVVEDPIKSNTALVINELHRSGIELYMLTGDSKKTALSVANTLGIKNVLAEVMPEEKSRRVRELKIKDSWWPWQGMESTMLLHCQRQMWV</sequence>
<evidence type="ECO:0000313" key="14">
    <source>
        <dbReference type="EMBL" id="STY78843.1"/>
    </source>
</evidence>
<dbReference type="Gene3D" id="3.40.50.1000">
    <property type="entry name" value="HAD superfamily/HAD-like"/>
    <property type="match status" value="1"/>
</dbReference>
<keyword evidence="7 11" id="KW-0067">ATP-binding</keyword>
<dbReference type="InterPro" id="IPR045800">
    <property type="entry name" value="HMBD"/>
</dbReference>
<dbReference type="PROSITE" id="PS00154">
    <property type="entry name" value="ATPASE_E1_E2"/>
    <property type="match status" value="1"/>
</dbReference>
<accession>A0A378P3L5</accession>
<keyword evidence="14" id="KW-0378">Hydrolase</keyword>
<feature type="transmembrane region" description="Helical" evidence="11">
    <location>
        <begin position="144"/>
        <end position="164"/>
    </location>
</feature>
<dbReference type="Pfam" id="PF00702">
    <property type="entry name" value="Hydrolase"/>
    <property type="match status" value="1"/>
</dbReference>
<name>A0A378P3L5_9GAMM</name>
<dbReference type="PRINTS" id="PR00119">
    <property type="entry name" value="CATATPASE"/>
</dbReference>
<comment type="subcellular location">
    <subcellularLocation>
        <location evidence="1">Cell membrane</location>
        <topology evidence="1">Multi-pass membrane protein</topology>
    </subcellularLocation>
</comment>
<evidence type="ECO:0000259" key="13">
    <source>
        <dbReference type="Pfam" id="PF19335"/>
    </source>
</evidence>
<dbReference type="InterPro" id="IPR008250">
    <property type="entry name" value="ATPase_P-typ_transduc_dom_A_sf"/>
</dbReference>
<comment type="similarity">
    <text evidence="2 11">Belongs to the cation transport ATPase (P-type) (TC 3.A.3) family. Type IB subfamily.</text>
</comment>
<dbReference type="Pfam" id="PF00122">
    <property type="entry name" value="E1-E2_ATPase"/>
    <property type="match status" value="1"/>
</dbReference>
<dbReference type="NCBIfam" id="TIGR01525">
    <property type="entry name" value="ATPase-IB_hvy"/>
    <property type="match status" value="1"/>
</dbReference>
<dbReference type="PANTHER" id="PTHR43520:SF8">
    <property type="entry name" value="P-TYPE CU(+) TRANSPORTER"/>
    <property type="match status" value="1"/>
</dbReference>
<keyword evidence="3 11" id="KW-1003">Cell membrane</keyword>
<evidence type="ECO:0000256" key="1">
    <source>
        <dbReference type="ARBA" id="ARBA00004651"/>
    </source>
</evidence>
<dbReference type="PRINTS" id="PR00943">
    <property type="entry name" value="CUATPASE"/>
</dbReference>
<evidence type="ECO:0000256" key="5">
    <source>
        <dbReference type="ARBA" id="ARBA00022723"/>
    </source>
</evidence>
<dbReference type="InterPro" id="IPR059000">
    <property type="entry name" value="ATPase_P-type_domA"/>
</dbReference>
<protein>
    <submittedName>
        <fullName evidence="14">Cation-transporting P-type ATPase</fullName>
        <ecNumber evidence="14">3.6.3.4</ecNumber>
    </submittedName>
</protein>
<dbReference type="GO" id="GO:0005886">
    <property type="term" value="C:plasma membrane"/>
    <property type="evidence" value="ECO:0007669"/>
    <property type="project" value="UniProtKB-SubCell"/>
</dbReference>
<evidence type="ECO:0000256" key="2">
    <source>
        <dbReference type="ARBA" id="ARBA00006024"/>
    </source>
</evidence>
<dbReference type="CDD" id="cd02094">
    <property type="entry name" value="P-type_ATPase_Cu-like"/>
    <property type="match status" value="1"/>
</dbReference>
<evidence type="ECO:0000256" key="7">
    <source>
        <dbReference type="ARBA" id="ARBA00022840"/>
    </source>
</evidence>
<dbReference type="Gene3D" id="3.40.1110.10">
    <property type="entry name" value="Calcium-transporting ATPase, cytoplasmic domain N"/>
    <property type="match status" value="1"/>
</dbReference>
<dbReference type="GO" id="GO:0060003">
    <property type="term" value="P:copper ion export"/>
    <property type="evidence" value="ECO:0007669"/>
    <property type="project" value="UniProtKB-ARBA"/>
</dbReference>
<dbReference type="GO" id="GO:0005507">
    <property type="term" value="F:copper ion binding"/>
    <property type="evidence" value="ECO:0007669"/>
    <property type="project" value="TreeGrafter"/>
</dbReference>
<organism evidence="14 15">
    <name type="scientific">Legionella wadsworthii</name>
    <dbReference type="NCBI Taxonomy" id="28088"/>
    <lineage>
        <taxon>Bacteria</taxon>
        <taxon>Pseudomonadati</taxon>
        <taxon>Pseudomonadota</taxon>
        <taxon>Gammaproteobacteria</taxon>
        <taxon>Legionellales</taxon>
        <taxon>Legionellaceae</taxon>
        <taxon>Legionella</taxon>
    </lineage>
</organism>
<dbReference type="AlphaFoldDB" id="A0A378P3L5"/>
<evidence type="ECO:0000256" key="6">
    <source>
        <dbReference type="ARBA" id="ARBA00022741"/>
    </source>
</evidence>
<keyword evidence="15" id="KW-1185">Reference proteome</keyword>
<proteinExistence type="inferred from homology"/>
<keyword evidence="6 11" id="KW-0547">Nucleotide-binding</keyword>
<dbReference type="Pfam" id="PF19335">
    <property type="entry name" value="HMBD"/>
    <property type="match status" value="1"/>
</dbReference>
<keyword evidence="10 11" id="KW-0472">Membrane</keyword>
<keyword evidence="5 11" id="KW-0479">Metal-binding</keyword>
<dbReference type="NCBIfam" id="TIGR01494">
    <property type="entry name" value="ATPase_P-type"/>
    <property type="match status" value="1"/>
</dbReference>
<feature type="transmembrane region" description="Helical" evidence="11">
    <location>
        <begin position="83"/>
        <end position="107"/>
    </location>
</feature>
<evidence type="ECO:0000256" key="11">
    <source>
        <dbReference type="RuleBase" id="RU362081"/>
    </source>
</evidence>
<dbReference type="Gene3D" id="2.70.150.10">
    <property type="entry name" value="Calcium-transporting ATPase, cytoplasmic transduction domain A"/>
    <property type="match status" value="1"/>
</dbReference>
<dbReference type="GO" id="GO:0016887">
    <property type="term" value="F:ATP hydrolysis activity"/>
    <property type="evidence" value="ECO:0007669"/>
    <property type="project" value="InterPro"/>
</dbReference>
<reference evidence="14 15" key="1">
    <citation type="submission" date="2018-06" db="EMBL/GenBank/DDBJ databases">
        <authorList>
            <consortium name="Pathogen Informatics"/>
            <person name="Doyle S."/>
        </authorList>
    </citation>
    <scope>NUCLEOTIDE SEQUENCE [LARGE SCALE GENOMIC DNA]</scope>
    <source>
        <strain evidence="14 15">NCTC11532</strain>
    </source>
</reference>